<dbReference type="GO" id="GO:1990904">
    <property type="term" value="C:ribonucleoprotein complex"/>
    <property type="evidence" value="ECO:0007669"/>
    <property type="project" value="UniProtKB-KW"/>
</dbReference>
<proteinExistence type="inferred from homology"/>
<evidence type="ECO:0008006" key="4">
    <source>
        <dbReference type="Google" id="ProtNLM"/>
    </source>
</evidence>
<keyword evidence="1" id="KW-0689">Ribosomal protein</keyword>
<dbReference type="InterPro" id="IPR002150">
    <property type="entry name" value="Ribosomal_bL31"/>
</dbReference>
<dbReference type="PANTHER" id="PTHR33280">
    <property type="entry name" value="50S RIBOSOMAL PROTEIN L31, CHLOROPLASTIC"/>
    <property type="match status" value="1"/>
</dbReference>
<protein>
    <recommendedName>
        <fullName evidence="4">50S ribosomal protein L31 type B</fullName>
    </recommendedName>
</protein>
<dbReference type="SUPFAM" id="SSF143800">
    <property type="entry name" value="L28p-like"/>
    <property type="match status" value="1"/>
</dbReference>
<dbReference type="AlphaFoldDB" id="A0A382J5K6"/>
<evidence type="ECO:0000256" key="1">
    <source>
        <dbReference type="ARBA" id="ARBA00022980"/>
    </source>
</evidence>
<evidence type="ECO:0000256" key="2">
    <source>
        <dbReference type="ARBA" id="ARBA00023274"/>
    </source>
</evidence>
<evidence type="ECO:0000313" key="3">
    <source>
        <dbReference type="EMBL" id="SVC06845.1"/>
    </source>
</evidence>
<dbReference type="NCBIfam" id="NF002462">
    <property type="entry name" value="PRK01678.1"/>
    <property type="match status" value="1"/>
</dbReference>
<gene>
    <name evidence="3" type="ORF">METZ01_LOCUS259699</name>
</gene>
<dbReference type="HAMAP" id="MF_00502">
    <property type="entry name" value="Ribosomal_bL31_2"/>
    <property type="match status" value="1"/>
</dbReference>
<dbReference type="InterPro" id="IPR042105">
    <property type="entry name" value="Ribosomal_bL31_sf"/>
</dbReference>
<dbReference type="NCBIfam" id="TIGR00105">
    <property type="entry name" value="L31"/>
    <property type="match status" value="1"/>
</dbReference>
<dbReference type="GO" id="GO:0003735">
    <property type="term" value="F:structural constituent of ribosome"/>
    <property type="evidence" value="ECO:0007669"/>
    <property type="project" value="InterPro"/>
</dbReference>
<accession>A0A382J5K6</accession>
<dbReference type="InterPro" id="IPR027493">
    <property type="entry name" value="Ribosomal_bL31_B"/>
</dbReference>
<sequence>MPLLLVLSPARFMKKDIHPKDYRPVVFRDTSTGDAFLSNSSVQTRETTEWEDGKEYPLYLMGISSYSHPFFTGQQTFVDTAGRVDKFQQRLAKTKAIQEAQTTKEKKK</sequence>
<dbReference type="GO" id="GO:0006412">
    <property type="term" value="P:translation"/>
    <property type="evidence" value="ECO:0007669"/>
    <property type="project" value="InterPro"/>
</dbReference>
<organism evidence="3">
    <name type="scientific">marine metagenome</name>
    <dbReference type="NCBI Taxonomy" id="408172"/>
    <lineage>
        <taxon>unclassified sequences</taxon>
        <taxon>metagenomes</taxon>
        <taxon>ecological metagenomes</taxon>
    </lineage>
</organism>
<dbReference type="PANTHER" id="PTHR33280:SF1">
    <property type="entry name" value="LARGE RIBOSOMAL SUBUNIT PROTEIN BL31C"/>
    <property type="match status" value="1"/>
</dbReference>
<dbReference type="PRINTS" id="PR01249">
    <property type="entry name" value="RIBOSOMALL31"/>
</dbReference>
<dbReference type="Gene3D" id="4.10.830.30">
    <property type="entry name" value="Ribosomal protein L31"/>
    <property type="match status" value="1"/>
</dbReference>
<name>A0A382J5K6_9ZZZZ</name>
<dbReference type="GO" id="GO:0005840">
    <property type="term" value="C:ribosome"/>
    <property type="evidence" value="ECO:0007669"/>
    <property type="project" value="UniProtKB-KW"/>
</dbReference>
<dbReference type="InterPro" id="IPR034704">
    <property type="entry name" value="Ribosomal_bL28/bL31-like_sf"/>
</dbReference>
<keyword evidence="2" id="KW-0687">Ribonucleoprotein</keyword>
<dbReference type="Pfam" id="PF01197">
    <property type="entry name" value="Ribosomal_L31"/>
    <property type="match status" value="1"/>
</dbReference>
<dbReference type="EMBL" id="UINC01071718">
    <property type="protein sequence ID" value="SVC06845.1"/>
    <property type="molecule type" value="Genomic_DNA"/>
</dbReference>
<reference evidence="3" key="1">
    <citation type="submission" date="2018-05" db="EMBL/GenBank/DDBJ databases">
        <authorList>
            <person name="Lanie J.A."/>
            <person name="Ng W.-L."/>
            <person name="Kazmierczak K.M."/>
            <person name="Andrzejewski T.M."/>
            <person name="Davidsen T.M."/>
            <person name="Wayne K.J."/>
            <person name="Tettelin H."/>
            <person name="Glass J.I."/>
            <person name="Rusch D."/>
            <person name="Podicherti R."/>
            <person name="Tsui H.-C.T."/>
            <person name="Winkler M.E."/>
        </authorList>
    </citation>
    <scope>NUCLEOTIDE SEQUENCE</scope>
</reference>